<organism evidence="3 4">
    <name type="scientific">Ruania alkalisoli</name>
    <dbReference type="NCBI Taxonomy" id="2779775"/>
    <lineage>
        <taxon>Bacteria</taxon>
        <taxon>Bacillati</taxon>
        <taxon>Actinomycetota</taxon>
        <taxon>Actinomycetes</taxon>
        <taxon>Micrococcales</taxon>
        <taxon>Ruaniaceae</taxon>
        <taxon>Ruania</taxon>
    </lineage>
</organism>
<dbReference type="GO" id="GO:0016787">
    <property type="term" value="F:hydrolase activity"/>
    <property type="evidence" value="ECO:0007669"/>
    <property type="project" value="UniProtKB-KW"/>
</dbReference>
<sequence length="491" mass="52195">MRLTWAQPEDLVAHELVALAEQGAEYSALDSAAHRWEAAGGSLQPERSGASADAADPQLRLIARQVLAQLAELDTTDPAEPDDWADITAQIPATPAAPGQPVTADLDRVAGAWWGRSVGCLLGKPVEKIPREGIEEIARATGNWPLRGYFTADGLPEDVAARWPWNRRSAPTSLVENINGMPEDDDLNFPLLALDLLETHGANLTTTDVAQSWLANLPGGRVFTAERAAYRNLLDAREITETGACETATHLNPFREWIGALIRADVYGWAHPGDVYAAARLAWVDARLSHTRNGIYGAMWAAAMCSASLVSDGVDDVLDAAESVLPPASRLLEAVRSGRTAGEDLRDGRIDDEEALDALHAQYGHLHWVHTLNNAALIAMAVAASGTAPRPAPGTAPTPTGGEVSVDDRPITDVNFTRGITLAVAAGWDTDSAGATVGSVLGALTGKSGLDPAWTDPLHGRLHTSLPGPQTHELDELASRTHALSDRMMTS</sequence>
<feature type="binding site" evidence="1">
    <location>
        <position position="431"/>
    </location>
    <ligand>
        <name>Mg(2+)</name>
        <dbReference type="ChEBI" id="CHEBI:18420"/>
        <label>1</label>
    </ligand>
</feature>
<dbReference type="PANTHER" id="PTHR16222:SF12">
    <property type="entry name" value="ADP-RIBOSYLGLYCOHYDROLASE-RELATED"/>
    <property type="match status" value="1"/>
</dbReference>
<comment type="cofactor">
    <cofactor evidence="1">
        <name>Mg(2+)</name>
        <dbReference type="ChEBI" id="CHEBI:18420"/>
    </cofactor>
    <text evidence="1">Binds 2 magnesium ions per subunit.</text>
</comment>
<feature type="region of interest" description="Disordered" evidence="2">
    <location>
        <begin position="387"/>
        <end position="408"/>
    </location>
</feature>
<dbReference type="Gene3D" id="1.10.4080.10">
    <property type="entry name" value="ADP-ribosylation/Crystallin J1"/>
    <property type="match status" value="1"/>
</dbReference>
<keyword evidence="1" id="KW-0460">Magnesium</keyword>
<gene>
    <name evidence="3" type="ORF">IM660_11850</name>
</gene>
<dbReference type="InterPro" id="IPR036705">
    <property type="entry name" value="Ribosyl_crysJ1_sf"/>
</dbReference>
<dbReference type="Pfam" id="PF03747">
    <property type="entry name" value="ADP_ribosyl_GH"/>
    <property type="match status" value="1"/>
</dbReference>
<evidence type="ECO:0000256" key="2">
    <source>
        <dbReference type="SAM" id="MobiDB-lite"/>
    </source>
</evidence>
<dbReference type="InterPro" id="IPR005502">
    <property type="entry name" value="Ribosyl_crysJ1"/>
</dbReference>
<dbReference type="GO" id="GO:0046872">
    <property type="term" value="F:metal ion binding"/>
    <property type="evidence" value="ECO:0007669"/>
    <property type="project" value="UniProtKB-KW"/>
</dbReference>
<evidence type="ECO:0000256" key="1">
    <source>
        <dbReference type="PIRSR" id="PIRSR605502-1"/>
    </source>
</evidence>
<keyword evidence="4" id="KW-1185">Reference proteome</keyword>
<dbReference type="RefSeq" id="WP_193495744.1">
    <property type="nucleotide sequence ID" value="NZ_CP063169.1"/>
</dbReference>
<evidence type="ECO:0000313" key="3">
    <source>
        <dbReference type="EMBL" id="QOR69391.1"/>
    </source>
</evidence>
<keyword evidence="1" id="KW-0479">Metal-binding</keyword>
<feature type="binding site" evidence="1">
    <location>
        <position position="432"/>
    </location>
    <ligand>
        <name>Mg(2+)</name>
        <dbReference type="ChEBI" id="CHEBI:18420"/>
        <label>1</label>
    </ligand>
</feature>
<dbReference type="PANTHER" id="PTHR16222">
    <property type="entry name" value="ADP-RIBOSYLGLYCOHYDROLASE"/>
    <property type="match status" value="1"/>
</dbReference>
<evidence type="ECO:0000313" key="4">
    <source>
        <dbReference type="Proteomes" id="UP000593758"/>
    </source>
</evidence>
<dbReference type="SUPFAM" id="SSF101478">
    <property type="entry name" value="ADP-ribosylglycohydrolase"/>
    <property type="match status" value="1"/>
</dbReference>
<reference evidence="3 4" key="1">
    <citation type="submission" date="2020-10" db="EMBL/GenBank/DDBJ databases">
        <title>Haloactinobacterium sp. RN3S43, a bacterium isolated from saline soil.</title>
        <authorList>
            <person name="Sun J.-Q."/>
        </authorList>
    </citation>
    <scope>NUCLEOTIDE SEQUENCE [LARGE SCALE GENOMIC DNA]</scope>
    <source>
        <strain evidence="3 4">RN3S43</strain>
    </source>
</reference>
<dbReference type="Proteomes" id="UP000593758">
    <property type="component" value="Chromosome"/>
</dbReference>
<dbReference type="KEGG" id="halt:IM660_11850"/>
<name>A0A7M1SPL6_9MICO</name>
<feature type="binding site" evidence="1">
    <location>
        <position position="429"/>
    </location>
    <ligand>
        <name>Mg(2+)</name>
        <dbReference type="ChEBI" id="CHEBI:18420"/>
        <label>1</label>
    </ligand>
</feature>
<dbReference type="AlphaFoldDB" id="A0A7M1SPL6"/>
<keyword evidence="3" id="KW-0378">Hydrolase</keyword>
<dbReference type="InterPro" id="IPR050792">
    <property type="entry name" value="ADP-ribosylglycohydrolase"/>
</dbReference>
<accession>A0A7M1SPL6</accession>
<protein>
    <submittedName>
        <fullName evidence="3">ADP-ribosylglycohydrolase family protein</fullName>
    </submittedName>
</protein>
<dbReference type="EMBL" id="CP063169">
    <property type="protein sequence ID" value="QOR69391.1"/>
    <property type="molecule type" value="Genomic_DNA"/>
</dbReference>
<proteinExistence type="predicted"/>